<protein>
    <recommendedName>
        <fullName evidence="6">Oxidase ustYa</fullName>
    </recommendedName>
</protein>
<evidence type="ECO:0008006" key="6">
    <source>
        <dbReference type="Google" id="ProtNLM"/>
    </source>
</evidence>
<dbReference type="GO" id="GO:0016491">
    <property type="term" value="F:oxidoreductase activity"/>
    <property type="evidence" value="ECO:0007669"/>
    <property type="project" value="UniProtKB-KW"/>
</dbReference>
<comment type="pathway">
    <text evidence="1">Mycotoxin biosynthesis.</text>
</comment>
<dbReference type="Proteomes" id="UP000250140">
    <property type="component" value="Unassembled WGS sequence"/>
</dbReference>
<dbReference type="PANTHER" id="PTHR33365:SF11">
    <property type="entry name" value="TAT PATHWAY SIGNAL SEQUENCE"/>
    <property type="match status" value="1"/>
</dbReference>
<evidence type="ECO:0000256" key="2">
    <source>
        <dbReference type="ARBA" id="ARBA00023002"/>
    </source>
</evidence>
<dbReference type="Pfam" id="PF11807">
    <property type="entry name" value="UstYa"/>
    <property type="match status" value="1"/>
</dbReference>
<evidence type="ECO:0000313" key="4">
    <source>
        <dbReference type="EMBL" id="OCL05575.1"/>
    </source>
</evidence>
<keyword evidence="5" id="KW-1185">Reference proteome</keyword>
<accession>A0A8E2EVD5</accession>
<evidence type="ECO:0000313" key="5">
    <source>
        <dbReference type="Proteomes" id="UP000250140"/>
    </source>
</evidence>
<feature type="non-terminal residue" evidence="4">
    <location>
        <position position="136"/>
    </location>
</feature>
<dbReference type="InterPro" id="IPR021765">
    <property type="entry name" value="UstYa-like"/>
</dbReference>
<dbReference type="EMBL" id="KV750253">
    <property type="protein sequence ID" value="OCL05575.1"/>
    <property type="molecule type" value="Genomic_DNA"/>
</dbReference>
<name>A0A8E2EVD5_9PEZI</name>
<feature type="non-terminal residue" evidence="4">
    <location>
        <position position="1"/>
    </location>
</feature>
<evidence type="ECO:0000256" key="1">
    <source>
        <dbReference type="ARBA" id="ARBA00004685"/>
    </source>
</evidence>
<proteinExistence type="inferred from homology"/>
<sequence>DPRFFGPPSEVTETAWQTLFPKGRGFVRLYDHDPDGEDFSVSGFHQIHCLYTIRHFFSVALSHDESIDDETVDHVYHCIDYLRQALICSADPTLDRATPVPGHPHIVSALGWGTTHSCRDYGSLFAWAEGHRRSNS</sequence>
<evidence type="ECO:0000256" key="3">
    <source>
        <dbReference type="ARBA" id="ARBA00035112"/>
    </source>
</evidence>
<dbReference type="GO" id="GO:0043386">
    <property type="term" value="P:mycotoxin biosynthetic process"/>
    <property type="evidence" value="ECO:0007669"/>
    <property type="project" value="InterPro"/>
</dbReference>
<gene>
    <name evidence="4" type="ORF">AOQ84DRAFT_278749</name>
</gene>
<dbReference type="OrthoDB" id="3687641at2759"/>
<dbReference type="PANTHER" id="PTHR33365">
    <property type="entry name" value="YALI0B05434P"/>
    <property type="match status" value="1"/>
</dbReference>
<comment type="similarity">
    <text evidence="3">Belongs to the ustYa family.</text>
</comment>
<reference evidence="4 5" key="1">
    <citation type="journal article" date="2016" name="Nat. Commun.">
        <title>Ectomycorrhizal ecology is imprinted in the genome of the dominant symbiotic fungus Cenococcum geophilum.</title>
        <authorList>
            <consortium name="DOE Joint Genome Institute"/>
            <person name="Peter M."/>
            <person name="Kohler A."/>
            <person name="Ohm R.A."/>
            <person name="Kuo A."/>
            <person name="Krutzmann J."/>
            <person name="Morin E."/>
            <person name="Arend M."/>
            <person name="Barry K.W."/>
            <person name="Binder M."/>
            <person name="Choi C."/>
            <person name="Clum A."/>
            <person name="Copeland A."/>
            <person name="Grisel N."/>
            <person name="Haridas S."/>
            <person name="Kipfer T."/>
            <person name="LaButti K."/>
            <person name="Lindquist E."/>
            <person name="Lipzen A."/>
            <person name="Maire R."/>
            <person name="Meier B."/>
            <person name="Mihaltcheva S."/>
            <person name="Molinier V."/>
            <person name="Murat C."/>
            <person name="Poggeler S."/>
            <person name="Quandt C.A."/>
            <person name="Sperisen C."/>
            <person name="Tritt A."/>
            <person name="Tisserant E."/>
            <person name="Crous P.W."/>
            <person name="Henrissat B."/>
            <person name="Nehls U."/>
            <person name="Egli S."/>
            <person name="Spatafora J.W."/>
            <person name="Grigoriev I.V."/>
            <person name="Martin F.M."/>
        </authorList>
    </citation>
    <scope>NUCLEOTIDE SEQUENCE [LARGE SCALE GENOMIC DNA]</scope>
    <source>
        <strain evidence="4 5">CBS 207.34</strain>
    </source>
</reference>
<keyword evidence="2" id="KW-0560">Oxidoreductase</keyword>
<dbReference type="AlphaFoldDB" id="A0A8E2EVD5"/>
<organism evidence="4 5">
    <name type="scientific">Glonium stellatum</name>
    <dbReference type="NCBI Taxonomy" id="574774"/>
    <lineage>
        <taxon>Eukaryota</taxon>
        <taxon>Fungi</taxon>
        <taxon>Dikarya</taxon>
        <taxon>Ascomycota</taxon>
        <taxon>Pezizomycotina</taxon>
        <taxon>Dothideomycetes</taxon>
        <taxon>Pleosporomycetidae</taxon>
        <taxon>Gloniales</taxon>
        <taxon>Gloniaceae</taxon>
        <taxon>Glonium</taxon>
    </lineage>
</organism>